<reference evidence="15" key="1">
    <citation type="journal article" date="2019" name="Int. J. Syst. Evol. Microbiol.">
        <title>The Global Catalogue of Microorganisms (GCM) 10K type strain sequencing project: providing services to taxonomists for standard genome sequencing and annotation.</title>
        <authorList>
            <consortium name="The Broad Institute Genomics Platform"/>
            <consortium name="The Broad Institute Genome Sequencing Center for Infectious Disease"/>
            <person name="Wu L."/>
            <person name="Ma J."/>
        </authorList>
    </citation>
    <scope>NUCLEOTIDE SEQUENCE [LARGE SCALE GENOMIC DNA]</scope>
    <source>
        <strain evidence="15">CCUG 56698</strain>
    </source>
</reference>
<feature type="site" description="Interaction with substrate tRNA" evidence="10">
    <location>
        <position position="112"/>
    </location>
</feature>
<comment type="caution">
    <text evidence="10">Lacks conserved residue(s) required for the propagation of feature annotation.</text>
</comment>
<dbReference type="InterPro" id="IPR018022">
    <property type="entry name" value="IPT"/>
</dbReference>
<dbReference type="Gene3D" id="3.40.50.300">
    <property type="entry name" value="P-loop containing nucleotide triphosphate hydrolases"/>
    <property type="match status" value="1"/>
</dbReference>
<name>A0ABW2SM07_9ACTO</name>
<dbReference type="NCBIfam" id="TIGR00174">
    <property type="entry name" value="miaA"/>
    <property type="match status" value="1"/>
</dbReference>
<dbReference type="EC" id="2.5.1.75" evidence="10"/>
<dbReference type="Pfam" id="PF01715">
    <property type="entry name" value="IPPT"/>
    <property type="match status" value="1"/>
</dbReference>
<protein>
    <recommendedName>
        <fullName evidence="10">tRNA dimethylallyltransferase</fullName>
        <ecNumber evidence="10">2.5.1.75</ecNumber>
    </recommendedName>
    <alternativeName>
        <fullName evidence="10">Dimethylallyl diphosphate:tRNA dimethylallyltransferase</fullName>
        <shortName evidence="10">DMAPP:tRNA dimethylallyltransferase</shortName>
        <shortName evidence="10">DMATase</shortName>
    </alternativeName>
    <alternativeName>
        <fullName evidence="10">Isopentenyl-diphosphate:tRNA isopentenyltransferase</fullName>
        <shortName evidence="10">IPP transferase</shortName>
        <shortName evidence="10">IPPT</shortName>
        <shortName evidence="10">IPTase</shortName>
    </alternativeName>
</protein>
<dbReference type="PANTHER" id="PTHR11088">
    <property type="entry name" value="TRNA DIMETHYLALLYLTRANSFERASE"/>
    <property type="match status" value="1"/>
</dbReference>
<comment type="caution">
    <text evidence="14">The sequence shown here is derived from an EMBL/GenBank/DDBJ whole genome shotgun (WGS) entry which is preliminary data.</text>
</comment>
<evidence type="ECO:0000256" key="2">
    <source>
        <dbReference type="ARBA" id="ARBA00003213"/>
    </source>
</evidence>
<comment type="similarity">
    <text evidence="3 10 13">Belongs to the IPP transferase family.</text>
</comment>
<evidence type="ECO:0000256" key="11">
    <source>
        <dbReference type="RuleBase" id="RU003783"/>
    </source>
</evidence>
<comment type="catalytic activity">
    <reaction evidence="9 10 11">
        <text>adenosine(37) in tRNA + dimethylallyl diphosphate = N(6)-dimethylallyladenosine(37) in tRNA + diphosphate</text>
        <dbReference type="Rhea" id="RHEA:26482"/>
        <dbReference type="Rhea" id="RHEA-COMP:10162"/>
        <dbReference type="Rhea" id="RHEA-COMP:10375"/>
        <dbReference type="ChEBI" id="CHEBI:33019"/>
        <dbReference type="ChEBI" id="CHEBI:57623"/>
        <dbReference type="ChEBI" id="CHEBI:74411"/>
        <dbReference type="ChEBI" id="CHEBI:74415"/>
        <dbReference type="EC" id="2.5.1.75"/>
    </reaction>
</comment>
<keyword evidence="8 10" id="KW-0460">Magnesium</keyword>
<proteinExistence type="inferred from homology"/>
<evidence type="ECO:0000256" key="13">
    <source>
        <dbReference type="RuleBase" id="RU003785"/>
    </source>
</evidence>
<comment type="function">
    <text evidence="2 10 12">Catalyzes the transfer of a dimethylallyl group onto the adenine at position 37 in tRNAs that read codons beginning with uridine, leading to the formation of N6-(dimethylallyl)adenosine (i(6)A).</text>
</comment>
<gene>
    <name evidence="10 14" type="primary">miaA</name>
    <name evidence="14" type="ORF">ACFQWG_06540</name>
</gene>
<keyword evidence="5 10" id="KW-0819">tRNA processing</keyword>
<dbReference type="GO" id="GO:0052381">
    <property type="term" value="F:tRNA dimethylallyltransferase activity"/>
    <property type="evidence" value="ECO:0007669"/>
    <property type="project" value="UniProtKB-EC"/>
</dbReference>
<keyword evidence="4 10" id="KW-0808">Transferase</keyword>
<feature type="binding site" evidence="10">
    <location>
        <begin position="13"/>
        <end position="20"/>
    </location>
    <ligand>
        <name>ATP</name>
        <dbReference type="ChEBI" id="CHEBI:30616"/>
    </ligand>
</feature>
<dbReference type="PANTHER" id="PTHR11088:SF60">
    <property type="entry name" value="TRNA DIMETHYLALLYLTRANSFERASE"/>
    <property type="match status" value="1"/>
</dbReference>
<evidence type="ECO:0000256" key="8">
    <source>
        <dbReference type="ARBA" id="ARBA00022842"/>
    </source>
</evidence>
<dbReference type="InterPro" id="IPR027417">
    <property type="entry name" value="P-loop_NTPase"/>
</dbReference>
<evidence type="ECO:0000256" key="5">
    <source>
        <dbReference type="ARBA" id="ARBA00022694"/>
    </source>
</evidence>
<evidence type="ECO:0000256" key="4">
    <source>
        <dbReference type="ARBA" id="ARBA00022679"/>
    </source>
</evidence>
<dbReference type="RefSeq" id="WP_380973377.1">
    <property type="nucleotide sequence ID" value="NZ_JBHTEF010000001.1"/>
</dbReference>
<evidence type="ECO:0000256" key="3">
    <source>
        <dbReference type="ARBA" id="ARBA00005842"/>
    </source>
</evidence>
<dbReference type="InterPro" id="IPR039657">
    <property type="entry name" value="Dimethylallyltransferase"/>
</dbReference>
<dbReference type="Proteomes" id="UP001596527">
    <property type="component" value="Unassembled WGS sequence"/>
</dbReference>
<evidence type="ECO:0000256" key="12">
    <source>
        <dbReference type="RuleBase" id="RU003784"/>
    </source>
</evidence>
<dbReference type="SUPFAM" id="SSF52540">
    <property type="entry name" value="P-loop containing nucleoside triphosphate hydrolases"/>
    <property type="match status" value="1"/>
</dbReference>
<evidence type="ECO:0000256" key="10">
    <source>
        <dbReference type="HAMAP-Rule" id="MF_00185"/>
    </source>
</evidence>
<sequence length="331" mass="34981">MTEPRDLIVAVVGPTASGKSGLALDLAGMLPGTLGASAPAELVGADAMQLYRGMDIGTAKTPPDERRGIPHHQVDVLDVTDEASVAAYQREARHDVGAIHGRGGVALVAGGSGLYLRALLDVIDFPGTDPGVRARLEAEAEGPEGPRGLHARLEVLDPDSAARIDPRNARRLVRALEVIELTGRPYSSHMPRREFQAPAVMIGVRRPWEELDRRIGARAAAMFRDGLVEETRGLIAAGLREGRTARRATGYAQALAVIDGEMGEDDAVGSVALSTRQLARRQAKWFRPDPRIVWLEAGEGAGGADARGRALADRAVDVVRSAAEGLGSVGA</sequence>
<organism evidence="14 15">
    <name type="scientific">Schaalia naturae</name>
    <dbReference type="NCBI Taxonomy" id="635203"/>
    <lineage>
        <taxon>Bacteria</taxon>
        <taxon>Bacillati</taxon>
        <taxon>Actinomycetota</taxon>
        <taxon>Actinomycetes</taxon>
        <taxon>Actinomycetales</taxon>
        <taxon>Actinomycetaceae</taxon>
        <taxon>Schaalia</taxon>
    </lineage>
</organism>
<keyword evidence="6 10" id="KW-0547">Nucleotide-binding</keyword>
<evidence type="ECO:0000313" key="15">
    <source>
        <dbReference type="Proteomes" id="UP001596527"/>
    </source>
</evidence>
<dbReference type="HAMAP" id="MF_00185">
    <property type="entry name" value="IPP_trans"/>
    <property type="match status" value="1"/>
</dbReference>
<comment type="cofactor">
    <cofactor evidence="1 10">
        <name>Mg(2+)</name>
        <dbReference type="ChEBI" id="CHEBI:18420"/>
    </cofactor>
</comment>
<feature type="site" description="Interaction with substrate tRNA" evidence="10">
    <location>
        <position position="133"/>
    </location>
</feature>
<evidence type="ECO:0000256" key="6">
    <source>
        <dbReference type="ARBA" id="ARBA00022741"/>
    </source>
</evidence>
<comment type="subunit">
    <text evidence="10">Monomer.</text>
</comment>
<evidence type="ECO:0000256" key="9">
    <source>
        <dbReference type="ARBA" id="ARBA00049563"/>
    </source>
</evidence>
<evidence type="ECO:0000313" key="14">
    <source>
        <dbReference type="EMBL" id="MFC7580854.1"/>
    </source>
</evidence>
<accession>A0ABW2SM07</accession>
<keyword evidence="7 10" id="KW-0067">ATP-binding</keyword>
<feature type="binding site" evidence="10">
    <location>
        <begin position="15"/>
        <end position="20"/>
    </location>
    <ligand>
        <name>substrate</name>
    </ligand>
</feature>
<evidence type="ECO:0000256" key="1">
    <source>
        <dbReference type="ARBA" id="ARBA00001946"/>
    </source>
</evidence>
<keyword evidence="15" id="KW-1185">Reference proteome</keyword>
<evidence type="ECO:0000256" key="7">
    <source>
        <dbReference type="ARBA" id="ARBA00022840"/>
    </source>
</evidence>
<dbReference type="Gene3D" id="1.10.20.140">
    <property type="match status" value="1"/>
</dbReference>
<dbReference type="EMBL" id="JBHTEF010000001">
    <property type="protein sequence ID" value="MFC7580854.1"/>
    <property type="molecule type" value="Genomic_DNA"/>
</dbReference>